<feature type="domain" description="Major facilitator superfamily (MFS) profile" evidence="8">
    <location>
        <begin position="11"/>
        <end position="450"/>
    </location>
</feature>
<dbReference type="PROSITE" id="PS50850">
    <property type="entry name" value="MFS"/>
    <property type="match status" value="1"/>
</dbReference>
<evidence type="ECO:0000256" key="5">
    <source>
        <dbReference type="ARBA" id="ARBA00022989"/>
    </source>
</evidence>
<dbReference type="RefSeq" id="WP_044855866.1">
    <property type="nucleotide sequence ID" value="NZ_CP016174.1"/>
</dbReference>
<proteinExistence type="predicted"/>
<dbReference type="Pfam" id="PF07690">
    <property type="entry name" value="MFS_1"/>
    <property type="match status" value="1"/>
</dbReference>
<feature type="transmembrane region" description="Helical" evidence="7">
    <location>
        <begin position="295"/>
        <end position="314"/>
    </location>
</feature>
<dbReference type="PANTHER" id="PTHR42718">
    <property type="entry name" value="MAJOR FACILITATOR SUPERFAMILY MULTIDRUG TRANSPORTER MFSC"/>
    <property type="match status" value="1"/>
</dbReference>
<organism evidence="9 10">
    <name type="scientific">Amycolatopsis orientalis</name>
    <name type="common">Nocardia orientalis</name>
    <dbReference type="NCBI Taxonomy" id="31958"/>
    <lineage>
        <taxon>Bacteria</taxon>
        <taxon>Bacillati</taxon>
        <taxon>Actinomycetota</taxon>
        <taxon>Actinomycetes</taxon>
        <taxon>Pseudonocardiales</taxon>
        <taxon>Pseudonocardiaceae</taxon>
        <taxon>Amycolatopsis</taxon>
    </lineage>
</organism>
<dbReference type="Proteomes" id="UP000093695">
    <property type="component" value="Chromosome"/>
</dbReference>
<evidence type="ECO:0000259" key="8">
    <source>
        <dbReference type="PROSITE" id="PS50850"/>
    </source>
</evidence>
<feature type="transmembrane region" description="Helical" evidence="7">
    <location>
        <begin position="163"/>
        <end position="184"/>
    </location>
</feature>
<feature type="transmembrane region" description="Helical" evidence="7">
    <location>
        <begin position="77"/>
        <end position="96"/>
    </location>
</feature>
<evidence type="ECO:0000256" key="2">
    <source>
        <dbReference type="ARBA" id="ARBA00022448"/>
    </source>
</evidence>
<dbReference type="KEGG" id="aori:SD37_31950"/>
<keyword evidence="2" id="KW-0813">Transport</keyword>
<dbReference type="PRINTS" id="PR01036">
    <property type="entry name" value="TCRTETB"/>
</dbReference>
<keyword evidence="5 7" id="KW-1133">Transmembrane helix</keyword>
<dbReference type="SUPFAM" id="SSF103473">
    <property type="entry name" value="MFS general substrate transporter"/>
    <property type="match status" value="1"/>
</dbReference>
<comment type="subcellular location">
    <subcellularLocation>
        <location evidence="1">Cell membrane</location>
        <topology evidence="1">Multi-pass membrane protein</topology>
    </subcellularLocation>
</comment>
<feature type="transmembrane region" description="Helical" evidence="7">
    <location>
        <begin position="351"/>
        <end position="371"/>
    </location>
</feature>
<feature type="transmembrane region" description="Helical" evidence="7">
    <location>
        <begin position="47"/>
        <end position="65"/>
    </location>
</feature>
<feature type="transmembrane region" description="Helical" evidence="7">
    <location>
        <begin position="427"/>
        <end position="445"/>
    </location>
</feature>
<dbReference type="InterPro" id="IPR036259">
    <property type="entry name" value="MFS_trans_sf"/>
</dbReference>
<evidence type="ECO:0000313" key="10">
    <source>
        <dbReference type="Proteomes" id="UP000093695"/>
    </source>
</evidence>
<keyword evidence="4 7" id="KW-0812">Transmembrane</keyword>
<evidence type="ECO:0000256" key="1">
    <source>
        <dbReference type="ARBA" id="ARBA00004651"/>
    </source>
</evidence>
<keyword evidence="6 7" id="KW-0472">Membrane</keyword>
<dbReference type="Gene3D" id="1.20.1250.20">
    <property type="entry name" value="MFS general substrate transporter like domains"/>
    <property type="match status" value="1"/>
</dbReference>
<dbReference type="InterPro" id="IPR011701">
    <property type="entry name" value="MFS"/>
</dbReference>
<sequence>MTAAKTNPWRVLGVLCVANFLVLLDTTIVNTAVPDMMSRLDVGLGEILWILNGYLLALASLLIFFARLGDLAGPRRLFVLGLAVFTAASALCGLADGPGWLIAARVAQGIGAAILSPQAFVLIAAIFPPERRGAAFGLFTAVAGIAAISGPTLGGLLVTEFGWQSVFLLNVPAGLAGILLALRVVPDARTGDRHRFDVVGVVLVTLGLVGVVHGLIESERQRWVTIASFAVALVALVAFVFWERGRRDPLMPLDLYRERGYRIATALTLVTAFSIAGFLLVFVLQTQNLLGMSPLMSGVAALPWTLALSAVAPVAGRLADRFGGRWLLVGGLGLYAAGVAGTALLPDETSTAAVFVLPLIAVGVGQGLAIAPATTEALRAIPPGSAGAASGVLNTARHVGSALGAAVAGVLFQTTVSAGPFDAARTTYLMLAVVLVAAAFLAVRMPGRTTESNRPTAESVAV</sequence>
<dbReference type="CDD" id="cd17321">
    <property type="entry name" value="MFS_MMR_MDR_like"/>
    <property type="match status" value="1"/>
</dbReference>
<keyword evidence="10" id="KW-1185">Reference proteome</keyword>
<dbReference type="EMBL" id="CP016174">
    <property type="protein sequence ID" value="ANN19782.1"/>
    <property type="molecule type" value="Genomic_DNA"/>
</dbReference>
<keyword evidence="3" id="KW-1003">Cell membrane</keyword>
<dbReference type="PANTHER" id="PTHR42718:SF46">
    <property type="entry name" value="BLR6921 PROTEIN"/>
    <property type="match status" value="1"/>
</dbReference>
<dbReference type="InterPro" id="IPR004638">
    <property type="entry name" value="EmrB-like"/>
</dbReference>
<feature type="transmembrane region" description="Helical" evidence="7">
    <location>
        <begin position="196"/>
        <end position="216"/>
    </location>
</feature>
<evidence type="ECO:0000256" key="3">
    <source>
        <dbReference type="ARBA" id="ARBA00022475"/>
    </source>
</evidence>
<dbReference type="GO" id="GO:0005886">
    <property type="term" value="C:plasma membrane"/>
    <property type="evidence" value="ECO:0007669"/>
    <property type="project" value="UniProtKB-SubCell"/>
</dbReference>
<feature type="transmembrane region" description="Helical" evidence="7">
    <location>
        <begin position="326"/>
        <end position="345"/>
    </location>
</feature>
<evidence type="ECO:0000256" key="6">
    <source>
        <dbReference type="ARBA" id="ARBA00023136"/>
    </source>
</evidence>
<dbReference type="GO" id="GO:0022857">
    <property type="term" value="F:transmembrane transporter activity"/>
    <property type="evidence" value="ECO:0007669"/>
    <property type="project" value="InterPro"/>
</dbReference>
<protein>
    <recommendedName>
        <fullName evidence="8">Major facilitator superfamily (MFS) profile domain-containing protein</fullName>
    </recommendedName>
</protein>
<feature type="transmembrane region" description="Helical" evidence="7">
    <location>
        <begin position="134"/>
        <end position="157"/>
    </location>
</feature>
<evidence type="ECO:0000313" key="9">
    <source>
        <dbReference type="EMBL" id="ANN19782.1"/>
    </source>
</evidence>
<feature type="transmembrane region" description="Helical" evidence="7">
    <location>
        <begin position="102"/>
        <end position="127"/>
    </location>
</feature>
<feature type="transmembrane region" description="Helical" evidence="7">
    <location>
        <begin position="402"/>
        <end position="421"/>
    </location>
</feature>
<dbReference type="NCBIfam" id="TIGR00711">
    <property type="entry name" value="efflux_EmrB"/>
    <property type="match status" value="1"/>
</dbReference>
<feature type="transmembrane region" description="Helical" evidence="7">
    <location>
        <begin position="263"/>
        <end position="283"/>
    </location>
</feature>
<gene>
    <name evidence="9" type="ORF">SD37_31950</name>
</gene>
<dbReference type="InterPro" id="IPR020846">
    <property type="entry name" value="MFS_dom"/>
</dbReference>
<accession>A0A193C5M3</accession>
<dbReference type="eggNOG" id="COG0477">
    <property type="taxonomic scope" value="Bacteria"/>
</dbReference>
<dbReference type="STRING" id="31958.SD37_31950"/>
<evidence type="ECO:0000256" key="4">
    <source>
        <dbReference type="ARBA" id="ARBA00022692"/>
    </source>
</evidence>
<name>A0A193C5M3_AMYOR</name>
<evidence type="ECO:0000256" key="7">
    <source>
        <dbReference type="SAM" id="Phobius"/>
    </source>
</evidence>
<reference evidence="9 10" key="1">
    <citation type="journal article" date="2015" name="Genome Announc.">
        <title>Draft Genome Sequence of Norvancomycin-Producing Strain Amycolatopsis orientalis CPCC200066.</title>
        <authorList>
            <person name="Lei X."/>
            <person name="Yuan F."/>
            <person name="Shi Y."/>
            <person name="Li X."/>
            <person name="Wang L."/>
            <person name="Hong B."/>
        </authorList>
    </citation>
    <scope>NUCLEOTIDE SEQUENCE [LARGE SCALE GENOMIC DNA]</scope>
    <source>
        <strain evidence="9 10">B-37</strain>
    </source>
</reference>
<dbReference type="Gene3D" id="1.20.1720.10">
    <property type="entry name" value="Multidrug resistance protein D"/>
    <property type="match status" value="1"/>
</dbReference>
<feature type="transmembrane region" description="Helical" evidence="7">
    <location>
        <begin position="222"/>
        <end position="242"/>
    </location>
</feature>
<dbReference type="AlphaFoldDB" id="A0A193C5M3"/>